<proteinExistence type="predicted"/>
<dbReference type="Proteomes" id="UP000253410">
    <property type="component" value="Unassembled WGS sequence"/>
</dbReference>
<dbReference type="EMBL" id="QFFJ01000002">
    <property type="protein sequence ID" value="RBL88630.1"/>
    <property type="molecule type" value="Genomic_DNA"/>
</dbReference>
<name>A0A365XR65_9BACT</name>
<protein>
    <recommendedName>
        <fullName evidence="3">3-oxoacyl-ACP synthase</fullName>
    </recommendedName>
</protein>
<dbReference type="AlphaFoldDB" id="A0A365XR65"/>
<evidence type="ECO:0008006" key="3">
    <source>
        <dbReference type="Google" id="ProtNLM"/>
    </source>
</evidence>
<dbReference type="InterPro" id="IPR016039">
    <property type="entry name" value="Thiolase-like"/>
</dbReference>
<accession>A0A365XR65</accession>
<reference evidence="1 2" key="1">
    <citation type="submission" date="2018-05" db="EMBL/GenBank/DDBJ databases">
        <title>Chitinophaga sp. K3CV102501T nov., isolated from isolated from a monsoon evergreen broad-leaved forest soil.</title>
        <authorList>
            <person name="Lv Y."/>
        </authorList>
    </citation>
    <scope>NUCLEOTIDE SEQUENCE [LARGE SCALE GENOMIC DNA]</scope>
    <source>
        <strain evidence="1 2">GDMCC 1.1325</strain>
    </source>
</reference>
<evidence type="ECO:0000313" key="2">
    <source>
        <dbReference type="Proteomes" id="UP000253410"/>
    </source>
</evidence>
<dbReference type="RefSeq" id="WP_113617375.1">
    <property type="nucleotide sequence ID" value="NZ_QFFJ01000002.1"/>
</dbReference>
<organism evidence="1 2">
    <name type="scientific">Chitinophaga flava</name>
    <dbReference type="NCBI Taxonomy" id="2259036"/>
    <lineage>
        <taxon>Bacteria</taxon>
        <taxon>Pseudomonadati</taxon>
        <taxon>Bacteroidota</taxon>
        <taxon>Chitinophagia</taxon>
        <taxon>Chitinophagales</taxon>
        <taxon>Chitinophagaceae</taxon>
        <taxon>Chitinophaga</taxon>
    </lineage>
</organism>
<evidence type="ECO:0000313" key="1">
    <source>
        <dbReference type="EMBL" id="RBL88630.1"/>
    </source>
</evidence>
<sequence>MNSEEVYITGSCILRHNSIRLNGDLLWETNRETDLQEWLRAGYDRFFGQYPKFHKMDALSKLGWLAAEILLKDTPVLSLPPETVGMVLSNRSGSLDTDLRYYATVKDIASPALFVYTLPNIVMGEICIRHGFKGENTFFVSETFDTELMSSYPAQLLTNTPLQACLCGWVEVMDQQYEVALFLLEKEKRGLAQPLTAAALDALYQKNKY</sequence>
<keyword evidence="2" id="KW-1185">Reference proteome</keyword>
<gene>
    <name evidence="1" type="ORF">DF182_18845</name>
</gene>
<dbReference type="OrthoDB" id="1071350at2"/>
<dbReference type="SUPFAM" id="SSF53901">
    <property type="entry name" value="Thiolase-like"/>
    <property type="match status" value="1"/>
</dbReference>
<comment type="caution">
    <text evidence="1">The sequence shown here is derived from an EMBL/GenBank/DDBJ whole genome shotgun (WGS) entry which is preliminary data.</text>
</comment>
<dbReference type="Gene3D" id="3.40.47.10">
    <property type="match status" value="1"/>
</dbReference>
<dbReference type="GO" id="GO:0016746">
    <property type="term" value="F:acyltransferase activity"/>
    <property type="evidence" value="ECO:0007669"/>
    <property type="project" value="InterPro"/>
</dbReference>